<proteinExistence type="predicted"/>
<reference evidence="1" key="1">
    <citation type="journal article" date="2022" name="Phytopathology">
        <title>Complete circularized genome resources of seven strains of Xylella fastidiosa subsp. fastidiosa using hybrid assembly reveals unknown plasmids.</title>
        <authorList>
            <person name="Velasco-Amo M.D.P."/>
            <person name="Arias-Giraldo L.F.F."/>
            <person name="Ecija M.R."/>
            <person name="De La Fuente L."/>
            <person name="Marco-Noales E."/>
            <person name="Moralejo E."/>
            <person name="Navas-Cort J.A."/>
            <person name="Landa B.B."/>
        </authorList>
    </citation>
    <scope>NUCLEOTIDE SEQUENCE</scope>
    <source>
        <strain evidence="1">CFBP8073</strain>
    </source>
</reference>
<evidence type="ECO:0000313" key="1">
    <source>
        <dbReference type="EMBL" id="WCF28369.1"/>
    </source>
</evidence>
<dbReference type="Proteomes" id="UP001211513">
    <property type="component" value="Chromosome"/>
</dbReference>
<accession>A0AAJ5R387</accession>
<name>A0AAJ5R387_XYLFS</name>
<organism evidence="1 2">
    <name type="scientific">Xylella fastidiosa subsp. fastidiosa</name>
    <dbReference type="NCBI Taxonomy" id="644356"/>
    <lineage>
        <taxon>Bacteria</taxon>
        <taxon>Pseudomonadati</taxon>
        <taxon>Pseudomonadota</taxon>
        <taxon>Gammaproteobacteria</taxon>
        <taxon>Lysobacterales</taxon>
        <taxon>Lysobacteraceae</taxon>
        <taxon>Xylella</taxon>
    </lineage>
</organism>
<dbReference type="RefSeq" id="WP_058564910.1">
    <property type="nucleotide sequence ID" value="NZ_CP109886.1"/>
</dbReference>
<gene>
    <name evidence="1" type="ORF">OK117_00140</name>
</gene>
<dbReference type="EMBL" id="CP109886">
    <property type="protein sequence ID" value="WCF28369.1"/>
    <property type="molecule type" value="Genomic_DNA"/>
</dbReference>
<protein>
    <submittedName>
        <fullName evidence="1">Uncharacterized protein</fullName>
    </submittedName>
</protein>
<sequence length="117" mass="13110">MCHHSPAAVNPKLAINTAESSTAHSTVVGQQPVTAVPEHISTQTVFRRCLAATHHVVLKELNERTFLNTWLQNITKILITARCENTHGNKQTTLSQNSNGKIKNYQRAYYSDKRAEK</sequence>
<reference evidence="1" key="2">
    <citation type="submission" date="2022-10" db="EMBL/GenBank/DDBJ databases">
        <authorList>
            <person name="Landa B."/>
            <person name="Arias-Giraldo L.F."/>
            <person name="Roman-Ecija M."/>
            <person name="Velasco-Amo M.P."/>
            <person name="De La Fuente L."/>
            <person name="Marco-Noales E."/>
            <person name="Moralejo E."/>
        </authorList>
    </citation>
    <scope>NUCLEOTIDE SEQUENCE</scope>
    <source>
        <strain evidence="1">CFBP8073</strain>
    </source>
</reference>
<dbReference type="AlphaFoldDB" id="A0AAJ5R387"/>
<evidence type="ECO:0000313" key="2">
    <source>
        <dbReference type="Proteomes" id="UP001211513"/>
    </source>
</evidence>